<feature type="active site" evidence="9">
    <location>
        <position position="106"/>
    </location>
</feature>
<dbReference type="Pfam" id="PF05184">
    <property type="entry name" value="SapB_1"/>
    <property type="match status" value="1"/>
</dbReference>
<feature type="chain" id="PRO_5001573053" description="Peptidase A1 domain-containing protein" evidence="12">
    <location>
        <begin position="23"/>
        <end position="510"/>
    </location>
</feature>
<dbReference type="GO" id="GO:0004190">
    <property type="term" value="F:aspartic-type endopeptidase activity"/>
    <property type="evidence" value="ECO:0000318"/>
    <property type="project" value="GO_Central"/>
</dbReference>
<dbReference type="InterPro" id="IPR033121">
    <property type="entry name" value="PEPTIDASE_A1"/>
</dbReference>
<dbReference type="InParanoid" id="A0A059A833"/>
<evidence type="ECO:0000256" key="1">
    <source>
        <dbReference type="ARBA" id="ARBA00007447"/>
    </source>
</evidence>
<dbReference type="Pfam" id="PF00026">
    <property type="entry name" value="Asp"/>
    <property type="match status" value="1"/>
</dbReference>
<evidence type="ECO:0000256" key="9">
    <source>
        <dbReference type="PIRSR" id="PIRSR601461-1"/>
    </source>
</evidence>
<feature type="disulfide bond" evidence="10">
    <location>
        <begin position="119"/>
        <end position="125"/>
    </location>
</feature>
<dbReference type="PROSITE" id="PS50015">
    <property type="entry name" value="SAP_B"/>
    <property type="match status" value="2"/>
</dbReference>
<dbReference type="AlphaFoldDB" id="A0A059A833"/>
<gene>
    <name evidence="15" type="ORF">EUGRSUZ_K03308</name>
</gene>
<reference evidence="15" key="1">
    <citation type="submission" date="2013-07" db="EMBL/GenBank/DDBJ databases">
        <title>The genome of Eucalyptus grandis.</title>
        <authorList>
            <person name="Schmutz J."/>
            <person name="Hayes R."/>
            <person name="Myburg A."/>
            <person name="Tuskan G."/>
            <person name="Grattapaglia D."/>
            <person name="Rokhsar D.S."/>
        </authorList>
    </citation>
    <scope>NUCLEOTIDE SEQUENCE</scope>
    <source>
        <tissue evidence="15">Leaf extractions</tissue>
    </source>
</reference>
<dbReference type="GO" id="GO:0006629">
    <property type="term" value="P:lipid metabolic process"/>
    <property type="evidence" value="ECO:0007669"/>
    <property type="project" value="InterPro"/>
</dbReference>
<dbReference type="InterPro" id="IPR001969">
    <property type="entry name" value="Aspartic_peptidase_AS"/>
</dbReference>
<dbReference type="FunFam" id="2.40.70.10:FF:000009">
    <property type="entry name" value="Aspartic proteinase A1"/>
    <property type="match status" value="1"/>
</dbReference>
<dbReference type="InterPro" id="IPR021109">
    <property type="entry name" value="Peptidase_aspartic_dom_sf"/>
</dbReference>
<dbReference type="PROSITE" id="PS51767">
    <property type="entry name" value="PEPTIDASE_A1"/>
    <property type="match status" value="1"/>
</dbReference>
<evidence type="ECO:0000256" key="7">
    <source>
        <dbReference type="ARBA" id="ARBA00023157"/>
    </source>
</evidence>
<keyword evidence="8" id="KW-0325">Glycoprotein</keyword>
<evidence type="ECO:0000256" key="3">
    <source>
        <dbReference type="ARBA" id="ARBA00022729"/>
    </source>
</evidence>
<dbReference type="SUPFAM" id="SSF47862">
    <property type="entry name" value="Saposin"/>
    <property type="match status" value="1"/>
</dbReference>
<accession>A0A059A833</accession>
<feature type="domain" description="Saposin B-type" evidence="13">
    <location>
        <begin position="382"/>
        <end position="468"/>
    </location>
</feature>
<comment type="similarity">
    <text evidence="1 11">Belongs to the peptidase A1 family.</text>
</comment>
<sequence>MATSKSLIIIALYSWLCSSSYSFEANSSEGLLRIGLKKRTLDFDSVNAARISRAGDHYYLRKKGYTRRNQMDSKAEIIYLKNYLDTQYYGEIGIGTPPQKFMVVFDTGSSNLWVPSSKCLLSINCYFHSRFKARLSSTYTKIGIPCKIHYGSGSISGVFSLDNVKAGDIVVKDQEFVEARKEGFLAFLAAQFDGVLGLGFEDIAVGGATPLWYNMVGQGHVAQQIFSVWLNRDPTSTVGGEIVFGGLDWRHFRGEHSYFPVTQLGYWQIEVADIHVAGNSTGLCDHDCEAILDTGTSFLAGPTRAVAQINHAIGAVGIVSFECQTVVSNYGNRIWEYLISGLRPETVCVDVGLCLYNGSQDFSTQMDKTFNNGTEKGSSANETALCTFCEMIAFWIQMQLKQQKAKDRIFKYVDELCEKLPNPLGKYFIDCDKIDNMPHVSFIIGNKSFPLSPQQYVVRVGQGCSTICVSGFVPLDIPERRLWILGDLFMGAYHTVFDFGNLKVGFAKAA</sequence>
<evidence type="ECO:0000256" key="12">
    <source>
        <dbReference type="SAM" id="SignalP"/>
    </source>
</evidence>
<dbReference type="MEROPS" id="A01.020"/>
<dbReference type="PRINTS" id="PR00792">
    <property type="entry name" value="PEPSIN"/>
</dbReference>
<dbReference type="FunFam" id="2.40.70.10:FF:000044">
    <property type="entry name" value="Lysosomal aspartic protease"/>
    <property type="match status" value="1"/>
</dbReference>
<dbReference type="InterPro" id="IPR007856">
    <property type="entry name" value="SapB_1"/>
</dbReference>
<keyword evidence="3 12" id="KW-0732">Signal</keyword>
<dbReference type="PANTHER" id="PTHR47966">
    <property type="entry name" value="BETA-SITE APP-CLEAVING ENZYME, ISOFORM A-RELATED"/>
    <property type="match status" value="1"/>
</dbReference>
<dbReference type="InterPro" id="IPR011001">
    <property type="entry name" value="Saposin-like"/>
</dbReference>
<protein>
    <recommendedName>
        <fullName evidence="16">Peptidase A1 domain-containing protein</fullName>
    </recommendedName>
</protein>
<dbReference type="Gene3D" id="2.40.70.10">
    <property type="entry name" value="Acid Proteases"/>
    <property type="match status" value="2"/>
</dbReference>
<keyword evidence="4 11" id="KW-0064">Aspartyl protease</keyword>
<dbReference type="InterPro" id="IPR008138">
    <property type="entry name" value="SapB_2"/>
</dbReference>
<dbReference type="Gene3D" id="1.10.225.10">
    <property type="entry name" value="Saposin-like"/>
    <property type="match status" value="1"/>
</dbReference>
<name>A0A059A833_EUCGR</name>
<keyword evidence="5 11" id="KW-0378">Hydrolase</keyword>
<evidence type="ECO:0000313" key="15">
    <source>
        <dbReference type="EMBL" id="KCW49831.1"/>
    </source>
</evidence>
<feature type="active site" evidence="9">
    <location>
        <position position="293"/>
    </location>
</feature>
<evidence type="ECO:0000256" key="8">
    <source>
        <dbReference type="ARBA" id="ARBA00023180"/>
    </source>
</evidence>
<dbReference type="EMBL" id="KK198763">
    <property type="protein sequence ID" value="KCW49831.1"/>
    <property type="molecule type" value="Genomic_DNA"/>
</dbReference>
<dbReference type="KEGG" id="egr:104426616"/>
<dbReference type="eggNOG" id="KOG1339">
    <property type="taxonomic scope" value="Eukaryota"/>
</dbReference>
<dbReference type="Gramene" id="KCW49831">
    <property type="protein sequence ID" value="KCW49831"/>
    <property type="gene ID" value="EUGRSUZ_K03308"/>
</dbReference>
<evidence type="ECO:0000256" key="2">
    <source>
        <dbReference type="ARBA" id="ARBA00022670"/>
    </source>
</evidence>
<evidence type="ECO:0000256" key="5">
    <source>
        <dbReference type="ARBA" id="ARBA00022801"/>
    </source>
</evidence>
<evidence type="ECO:0000256" key="11">
    <source>
        <dbReference type="RuleBase" id="RU000454"/>
    </source>
</evidence>
<organism evidence="15">
    <name type="scientific">Eucalyptus grandis</name>
    <name type="common">Flooded gum</name>
    <dbReference type="NCBI Taxonomy" id="71139"/>
    <lineage>
        <taxon>Eukaryota</taxon>
        <taxon>Viridiplantae</taxon>
        <taxon>Streptophyta</taxon>
        <taxon>Embryophyta</taxon>
        <taxon>Tracheophyta</taxon>
        <taxon>Spermatophyta</taxon>
        <taxon>Magnoliopsida</taxon>
        <taxon>eudicotyledons</taxon>
        <taxon>Gunneridae</taxon>
        <taxon>Pentapetalae</taxon>
        <taxon>rosids</taxon>
        <taxon>malvids</taxon>
        <taxon>Myrtales</taxon>
        <taxon>Myrtaceae</taxon>
        <taxon>Myrtoideae</taxon>
        <taxon>Eucalypteae</taxon>
        <taxon>Eucalyptus</taxon>
    </lineage>
</organism>
<dbReference type="SUPFAM" id="SSF50630">
    <property type="entry name" value="Acid proteases"/>
    <property type="match status" value="1"/>
</dbReference>
<evidence type="ECO:0008006" key="16">
    <source>
        <dbReference type="Google" id="ProtNLM"/>
    </source>
</evidence>
<evidence type="ECO:0000256" key="4">
    <source>
        <dbReference type="ARBA" id="ARBA00022750"/>
    </source>
</evidence>
<feature type="domain" description="Saposin B-type" evidence="13">
    <location>
        <begin position="318"/>
        <end position="358"/>
    </location>
</feature>
<evidence type="ECO:0000256" key="10">
    <source>
        <dbReference type="PIRSR" id="PIRSR601461-2"/>
    </source>
</evidence>
<evidence type="ECO:0000259" key="13">
    <source>
        <dbReference type="PROSITE" id="PS50015"/>
    </source>
</evidence>
<dbReference type="PROSITE" id="PS00141">
    <property type="entry name" value="ASP_PROTEASE"/>
    <property type="match status" value="2"/>
</dbReference>
<keyword evidence="6" id="KW-0865">Zymogen</keyword>
<dbReference type="PANTHER" id="PTHR47966:SF20">
    <property type="entry name" value="ASPARTIC PROTEINASE-LIKE"/>
    <property type="match status" value="1"/>
</dbReference>
<dbReference type="OrthoDB" id="771136at2759"/>
<keyword evidence="7 10" id="KW-1015">Disulfide bond</keyword>
<evidence type="ECO:0000256" key="6">
    <source>
        <dbReference type="ARBA" id="ARBA00023145"/>
    </source>
</evidence>
<dbReference type="InterPro" id="IPR008139">
    <property type="entry name" value="SaposinB_dom"/>
</dbReference>
<dbReference type="Pfam" id="PF03489">
    <property type="entry name" value="SapB_2"/>
    <property type="match status" value="1"/>
</dbReference>
<evidence type="ECO:0000259" key="14">
    <source>
        <dbReference type="PROSITE" id="PS51767"/>
    </source>
</evidence>
<dbReference type="OMA" id="DMQYYGE"/>
<proteinExistence type="inferred from homology"/>
<dbReference type="InterPro" id="IPR001461">
    <property type="entry name" value="Aspartic_peptidase_A1"/>
</dbReference>
<feature type="domain" description="Peptidase A1" evidence="14">
    <location>
        <begin position="88"/>
        <end position="507"/>
    </location>
</feature>
<dbReference type="GO" id="GO:0006508">
    <property type="term" value="P:proteolysis"/>
    <property type="evidence" value="ECO:0000318"/>
    <property type="project" value="GO_Central"/>
</dbReference>
<feature type="disulfide bond" evidence="10">
    <location>
        <begin position="284"/>
        <end position="288"/>
    </location>
</feature>
<feature type="signal peptide" evidence="12">
    <location>
        <begin position="1"/>
        <end position="22"/>
    </location>
</feature>
<keyword evidence="2 11" id="KW-0645">Protease</keyword>